<dbReference type="Pfam" id="PF03177">
    <property type="entry name" value="Nucleoporin_C"/>
    <property type="match status" value="1"/>
</dbReference>
<feature type="region of interest" description="Disordered" evidence="8">
    <location>
        <begin position="1348"/>
        <end position="1391"/>
    </location>
</feature>
<dbReference type="GO" id="GO:0016973">
    <property type="term" value="P:poly(A)+ mRNA export from nucleus"/>
    <property type="evidence" value="ECO:0007669"/>
    <property type="project" value="TreeGrafter"/>
</dbReference>
<organism evidence="11 12">
    <name type="scientific">Oidiodendron maius (strain Zn)</name>
    <dbReference type="NCBI Taxonomy" id="913774"/>
    <lineage>
        <taxon>Eukaryota</taxon>
        <taxon>Fungi</taxon>
        <taxon>Dikarya</taxon>
        <taxon>Ascomycota</taxon>
        <taxon>Pezizomycotina</taxon>
        <taxon>Leotiomycetes</taxon>
        <taxon>Leotiomycetes incertae sedis</taxon>
        <taxon>Myxotrichaceae</taxon>
        <taxon>Oidiodendron</taxon>
    </lineage>
</organism>
<dbReference type="GO" id="GO:0017056">
    <property type="term" value="F:structural constituent of nuclear pore"/>
    <property type="evidence" value="ECO:0007669"/>
    <property type="project" value="InterPro"/>
</dbReference>
<keyword evidence="7" id="KW-0539">Nucleus</keyword>
<dbReference type="GO" id="GO:0000972">
    <property type="term" value="P:transcription-dependent tethering of RNA polymerase II gene DNA at nuclear periphery"/>
    <property type="evidence" value="ECO:0007669"/>
    <property type="project" value="TreeGrafter"/>
</dbReference>
<feature type="domain" description="Nucleoporin Nup133/Nup155-like C-terminal" evidence="9">
    <location>
        <begin position="663"/>
        <end position="1312"/>
    </location>
</feature>
<evidence type="ECO:0000256" key="1">
    <source>
        <dbReference type="ARBA" id="ARBA00004259"/>
    </source>
</evidence>
<dbReference type="PANTHER" id="PTHR13405">
    <property type="entry name" value="NUCLEAR PORE COMPLEX PROTEIN NUP133"/>
    <property type="match status" value="1"/>
</dbReference>
<evidence type="ECO:0000313" key="12">
    <source>
        <dbReference type="Proteomes" id="UP000054321"/>
    </source>
</evidence>
<evidence type="ECO:0000259" key="10">
    <source>
        <dbReference type="Pfam" id="PF08801"/>
    </source>
</evidence>
<evidence type="ECO:0000256" key="4">
    <source>
        <dbReference type="ARBA" id="ARBA00022816"/>
    </source>
</evidence>
<feature type="domain" description="Nucleoporin Nup133/Nup155-like N-terminal" evidence="10">
    <location>
        <begin position="106"/>
        <end position="552"/>
    </location>
</feature>
<feature type="compositionally biased region" description="Basic and acidic residues" evidence="8">
    <location>
        <begin position="1348"/>
        <end position="1362"/>
    </location>
</feature>
<dbReference type="Proteomes" id="UP000054321">
    <property type="component" value="Unassembled WGS sequence"/>
</dbReference>
<dbReference type="HOGENOM" id="CLU_002493_0_0_1"/>
<feature type="region of interest" description="Disordered" evidence="8">
    <location>
        <begin position="1"/>
        <end position="54"/>
    </location>
</feature>
<dbReference type="PANTHER" id="PTHR13405:SF11">
    <property type="entry name" value="NUCLEAR PORE COMPLEX PROTEIN NUP133"/>
    <property type="match status" value="1"/>
</dbReference>
<dbReference type="InterPro" id="IPR037624">
    <property type="entry name" value="Nup133-like"/>
</dbReference>
<comment type="subcellular location">
    <subcellularLocation>
        <location evidence="1">Nucleus envelope</location>
    </subcellularLocation>
</comment>
<evidence type="ECO:0008006" key="13">
    <source>
        <dbReference type="Google" id="ProtNLM"/>
    </source>
</evidence>
<keyword evidence="3" id="KW-0813">Transport</keyword>
<dbReference type="FunFam" id="2.130.10.10:FF:001057">
    <property type="entry name" value="Nuclear pore complex subunit Nup133, putative"/>
    <property type="match status" value="1"/>
</dbReference>
<evidence type="ECO:0000256" key="3">
    <source>
        <dbReference type="ARBA" id="ARBA00022448"/>
    </source>
</evidence>
<keyword evidence="4" id="KW-0509">mRNA transport</keyword>
<proteinExistence type="inferred from homology"/>
<keyword evidence="5" id="KW-0653">Protein transport</keyword>
<dbReference type="STRING" id="913774.A0A0C3HEB9"/>
<evidence type="ECO:0000313" key="11">
    <source>
        <dbReference type="EMBL" id="KIN06566.1"/>
    </source>
</evidence>
<evidence type="ECO:0000256" key="8">
    <source>
        <dbReference type="SAM" id="MobiDB-lite"/>
    </source>
</evidence>
<dbReference type="GO" id="GO:0031080">
    <property type="term" value="C:nuclear pore outer ring"/>
    <property type="evidence" value="ECO:0007669"/>
    <property type="project" value="TreeGrafter"/>
</dbReference>
<dbReference type="Gene3D" id="2.130.10.10">
    <property type="entry name" value="YVTN repeat-like/Quinoprotein amine dehydrogenase"/>
    <property type="match status" value="1"/>
</dbReference>
<keyword evidence="6" id="KW-0811">Translocation</keyword>
<evidence type="ECO:0000256" key="2">
    <source>
        <dbReference type="ARBA" id="ARBA00005569"/>
    </source>
</evidence>
<evidence type="ECO:0000256" key="5">
    <source>
        <dbReference type="ARBA" id="ARBA00022927"/>
    </source>
</evidence>
<dbReference type="EMBL" id="KN832871">
    <property type="protein sequence ID" value="KIN06566.1"/>
    <property type="molecule type" value="Genomic_DNA"/>
</dbReference>
<accession>A0A0C3HEB9</accession>
<dbReference type="Pfam" id="PF08801">
    <property type="entry name" value="Nucleoporin_N"/>
    <property type="match status" value="1"/>
</dbReference>
<dbReference type="Gene3D" id="1.20.58.1380">
    <property type="match status" value="1"/>
</dbReference>
<keyword evidence="12" id="KW-1185">Reference proteome</keyword>
<sequence>MFSPSTTQAPSGSVRSSRRRQRPPSNEVSLSQPKAKRQRSALSEQTFVPPDAAPEIEEVKGQKVATLPRRDSSREVLGHRREIVVRGKKGKAGDRGNKADGAVVLTTNDTYTVSKLPALPDRLRTDVTVRQHGAIYSENGYALTLTHTHAIVWPYAVNIPSPETFTFELPNTSRYETDPLPLGSLVAASASSTEPGLVIVIPNSGKVTYWESIASAATLDLIRQQRNGVQLSIPGMHSGERVVQILNAESVGFILGFSSGRIAYMSVRDGQGRPGISVQFLRGGSGAVSGGIFGGIRQALSGTTGRENIAAVRAGRAEKLGERNIVVATAKGKLQSWTIHRGGHGALHIEVEERESIISAMKQEQPALDGLHSDSFELLDFTYTPESVADTLLTSQENNDTHLVLLASLSDHHMTHYSLVEVLLNQNEFSIGTVRPINSYKTPISRTATSKPRIYLPNPALVAYVVFDRAVVVVSMARQPDSPDSQLRAESHLQRTFEDVVDFRGDINVEVVGSGMEEPHAAVNGPEDSKSRRHKAKHPAVVLILRGGGIVRVAATDITKLVSSKAQQVTAKSKLGQAVFFGTLDKNPLSFAVRPELQFLPDEVGAAALDLSQEILKSKTPYLAAMPASIEINLRKRSAALQHLAEHLRATGVALDRATRWKLLWDAERMAAASVIWKRYDASIKDKPEGQKRGILTDIVESIHENYKSKPQVEAGELDRIRHWFTNDIWNLEIAIPWAYQRIKYAFQDGQNDHNYILSVIYEANDLVTIALEEAFNFRTANLGLYGLEGEEIEHGILKENYEGLPEFWTSMVYLVENARKQAELVGMLTKHYLRNDEKVEIDLDLLEQIRHQNPALVDLAIRTSTERIRWSLAQDSPQMQIEAEEMRASQAAAQDGQITFLATDLDLADEAIVLAERHQIMPTLASVIVMEISICADKIRDPGLSEEEFKIWGSRTFDLQENIRRYFLNFGTSWADALYEHEIEIGAMTHLLDNYAEQRAYLTNFLRSKPEYSKLAWINDVTNEKDVNHASTILLDLGLKRERDVWSKKIELSLGTMARLAGQKLSQSGGTLISDVGQTELSAARNELGLVNIQDQAYDYILPFIKDAIDENAEVQLALEACGKKSLKKQKRSAALLEEGIGRLVRHEAMDALALVDLLTLMDDNGELENEIPFSAVQFYLALKAARCSSLEKDEQILVQRVIWRRCMLRDDWAQVNNTDMKDDEQVSEQLRKTALYLTLRACFQNDMFEKNSSIKPMSPQDVLGACTDELDHRFNGLDVNMREELMKDMQVEDDRLKPFIQRCRLEKWYQGALDLAKQDFTAATDDQTDDGKRMSRAAEKLREIERSIAETERSKAESELHQPSPVKAKSRIEGAASRLRSSTRRQVVR</sequence>
<name>A0A0C3HEB9_OIDMZ</name>
<evidence type="ECO:0000259" key="9">
    <source>
        <dbReference type="Pfam" id="PF03177"/>
    </source>
</evidence>
<dbReference type="InterPro" id="IPR015943">
    <property type="entry name" value="WD40/YVTN_repeat-like_dom_sf"/>
</dbReference>
<dbReference type="GO" id="GO:0006606">
    <property type="term" value="P:protein import into nucleus"/>
    <property type="evidence" value="ECO:0007669"/>
    <property type="project" value="TreeGrafter"/>
</dbReference>
<reference evidence="12" key="2">
    <citation type="submission" date="2015-01" db="EMBL/GenBank/DDBJ databases">
        <title>Evolutionary Origins and Diversification of the Mycorrhizal Mutualists.</title>
        <authorList>
            <consortium name="DOE Joint Genome Institute"/>
            <consortium name="Mycorrhizal Genomics Consortium"/>
            <person name="Kohler A."/>
            <person name="Kuo A."/>
            <person name="Nagy L.G."/>
            <person name="Floudas D."/>
            <person name="Copeland A."/>
            <person name="Barry K.W."/>
            <person name="Cichocki N."/>
            <person name="Veneault-Fourrey C."/>
            <person name="LaButti K."/>
            <person name="Lindquist E.A."/>
            <person name="Lipzen A."/>
            <person name="Lundell T."/>
            <person name="Morin E."/>
            <person name="Murat C."/>
            <person name="Riley R."/>
            <person name="Ohm R."/>
            <person name="Sun H."/>
            <person name="Tunlid A."/>
            <person name="Henrissat B."/>
            <person name="Grigoriev I.V."/>
            <person name="Hibbett D.S."/>
            <person name="Martin F."/>
        </authorList>
    </citation>
    <scope>NUCLEOTIDE SEQUENCE [LARGE SCALE GENOMIC DNA]</scope>
    <source>
        <strain evidence="12">Zn</strain>
    </source>
</reference>
<dbReference type="SUPFAM" id="SSF117289">
    <property type="entry name" value="Nucleoporin domain"/>
    <property type="match status" value="1"/>
</dbReference>
<evidence type="ECO:0000256" key="6">
    <source>
        <dbReference type="ARBA" id="ARBA00023010"/>
    </source>
</evidence>
<comment type="similarity">
    <text evidence="2">Belongs to the nucleoporin Nup133 family.</text>
</comment>
<reference evidence="11 12" key="1">
    <citation type="submission" date="2014-04" db="EMBL/GenBank/DDBJ databases">
        <authorList>
            <consortium name="DOE Joint Genome Institute"/>
            <person name="Kuo A."/>
            <person name="Martino E."/>
            <person name="Perotto S."/>
            <person name="Kohler A."/>
            <person name="Nagy L.G."/>
            <person name="Floudas D."/>
            <person name="Copeland A."/>
            <person name="Barry K.W."/>
            <person name="Cichocki N."/>
            <person name="Veneault-Fourrey C."/>
            <person name="LaButti K."/>
            <person name="Lindquist E.A."/>
            <person name="Lipzen A."/>
            <person name="Lundell T."/>
            <person name="Morin E."/>
            <person name="Murat C."/>
            <person name="Sun H."/>
            <person name="Tunlid A."/>
            <person name="Henrissat B."/>
            <person name="Grigoriev I.V."/>
            <person name="Hibbett D.S."/>
            <person name="Martin F."/>
            <person name="Nordberg H.P."/>
            <person name="Cantor M.N."/>
            <person name="Hua S.X."/>
        </authorList>
    </citation>
    <scope>NUCLEOTIDE SEQUENCE [LARGE SCALE GENOMIC DNA]</scope>
    <source>
        <strain evidence="11 12">Zn</strain>
    </source>
</reference>
<dbReference type="InterPro" id="IPR007187">
    <property type="entry name" value="Nucleoporin_Nup133/Nup155_C"/>
</dbReference>
<gene>
    <name evidence="11" type="ORF">OIDMADRAFT_176617</name>
</gene>
<dbReference type="InParanoid" id="A0A0C3HEB9"/>
<dbReference type="InterPro" id="IPR014908">
    <property type="entry name" value="Nucleoporin_Nup133/Nup155_N"/>
</dbReference>
<dbReference type="OrthoDB" id="103454at2759"/>
<protein>
    <recommendedName>
        <fullName evidence="13">Nucleoporin Nup133/Nup155-like C-terminal domain-containing protein</fullName>
    </recommendedName>
</protein>
<evidence type="ECO:0000256" key="7">
    <source>
        <dbReference type="ARBA" id="ARBA00023242"/>
    </source>
</evidence>